<evidence type="ECO:0000313" key="2">
    <source>
        <dbReference type="Proteomes" id="UP000003789"/>
    </source>
</evidence>
<dbReference type="HOGENOM" id="CLU_428803_0_0_6"/>
<comment type="caution">
    <text evidence="1">The sequence shown here is derived from an EMBL/GenBank/DDBJ whole genome shotgun (WGS) entry which is preliminary data.</text>
</comment>
<dbReference type="GO" id="GO:0008081">
    <property type="term" value="F:phosphoric diester hydrolase activity"/>
    <property type="evidence" value="ECO:0007669"/>
    <property type="project" value="InterPro"/>
</dbReference>
<dbReference type="OrthoDB" id="8564949at2"/>
<dbReference type="PANTHER" id="PTHR13593:SF113">
    <property type="entry name" value="SI:DKEY-266F7.9"/>
    <property type="match status" value="1"/>
</dbReference>
<dbReference type="Gene3D" id="3.20.20.190">
    <property type="entry name" value="Phosphatidylinositol (PI) phosphodiesterase"/>
    <property type="match status" value="1"/>
</dbReference>
<dbReference type="InterPro" id="IPR051057">
    <property type="entry name" value="PI-PLC_domain"/>
</dbReference>
<evidence type="ECO:0000313" key="1">
    <source>
        <dbReference type="EMBL" id="EAS45002.1"/>
    </source>
</evidence>
<dbReference type="CDD" id="cd08620">
    <property type="entry name" value="PI-PLCXDc_like_1"/>
    <property type="match status" value="1"/>
</dbReference>
<dbReference type="SUPFAM" id="SSF51695">
    <property type="entry name" value="PLC-like phosphodiesterases"/>
    <property type="match status" value="1"/>
</dbReference>
<keyword evidence="1" id="KW-0969">Cilium</keyword>
<protein>
    <submittedName>
        <fullName evidence="1">Hypothetical flagellin</fullName>
    </submittedName>
</protein>
<dbReference type="Proteomes" id="UP000003789">
    <property type="component" value="Unassembled WGS sequence"/>
</dbReference>
<name>Q1Z8V6_9GAMM</name>
<keyword evidence="1" id="KW-0282">Flagellum</keyword>
<reference evidence="1 2" key="1">
    <citation type="submission" date="2006-03" db="EMBL/GenBank/DDBJ databases">
        <authorList>
            <person name="Bartlett D.H."/>
            <person name="Valle G."/>
            <person name="Lauro F.M."/>
            <person name="Vezzi A."/>
            <person name="Simonato F."/>
            <person name="Eloe E."/>
            <person name="Vitulo N."/>
            <person name="Stratton T.K."/>
            <person name="D'angelo M."/>
            <person name="Ferriera S."/>
            <person name="Johnson J."/>
            <person name="Kravitz S."/>
            <person name="Beeson K."/>
            <person name="Sutton G."/>
            <person name="Rogers Y."/>
            <person name="Friedman R."/>
            <person name="Frazier M."/>
            <person name="Venter J.C."/>
        </authorList>
    </citation>
    <scope>NUCLEOTIDE SEQUENCE [LARGE SCALE GENOMIC DNA]</scope>
    <source>
        <strain evidence="1 2">3TCK</strain>
    </source>
</reference>
<dbReference type="PANTHER" id="PTHR13593">
    <property type="match status" value="1"/>
</dbReference>
<gene>
    <name evidence="1" type="ORF">P3TCK_21000</name>
</gene>
<dbReference type="AlphaFoldDB" id="Q1Z8V6"/>
<dbReference type="InterPro" id="IPR017946">
    <property type="entry name" value="PLC-like_Pdiesterase_TIM-brl"/>
</dbReference>
<keyword evidence="1" id="KW-0966">Cell projection</keyword>
<accession>Q1Z8V6</accession>
<dbReference type="RefSeq" id="WP_006232121.1">
    <property type="nucleotide sequence ID" value="NZ_CH724135.1"/>
</dbReference>
<dbReference type="PROSITE" id="PS50007">
    <property type="entry name" value="PIPLC_X_DOMAIN"/>
    <property type="match status" value="1"/>
</dbReference>
<dbReference type="EMBL" id="AAPH01000002">
    <property type="protein sequence ID" value="EAS45002.1"/>
    <property type="molecule type" value="Genomic_DNA"/>
</dbReference>
<organism evidence="1 2">
    <name type="scientific">Photobacterium profundum 3TCK</name>
    <dbReference type="NCBI Taxonomy" id="314280"/>
    <lineage>
        <taxon>Bacteria</taxon>
        <taxon>Pseudomonadati</taxon>
        <taxon>Pseudomonadota</taxon>
        <taxon>Gammaproteobacteria</taxon>
        <taxon>Vibrionales</taxon>
        <taxon>Vibrionaceae</taxon>
        <taxon>Photobacterium</taxon>
    </lineage>
</organism>
<dbReference type="GO" id="GO:0006629">
    <property type="term" value="P:lipid metabolic process"/>
    <property type="evidence" value="ECO:0007669"/>
    <property type="project" value="InterPro"/>
</dbReference>
<proteinExistence type="predicted"/>
<sequence>MSKNQVTFSFSGQAANQHVDFIVTDSRIKKDKIIDLGKISVSGGKGKLTLTVDVSRNGNQDVASWYKKSVNNNTRHMVHTARGSNSPEKLNFAVKGTLSIGSQRFDVCIGQGHYATTNNWHMAGNTISARANNKSAYLDNVYFITTSGSDEFNVADANTISEGKGFDLWTSTNTESLTPRFDLEGDALHPFPYHSGLLPSIGTMQSGYAFDTTGTAPTHRDFHLQLLSSNNSQYQNVLFKLNRITSAIEGNDVLKQTTIQFEGDGKPYMMNYGVSHAALPLGNQSYIYAGEYNKQWMTTLAKQNPDFRFRDLVLSGSHDAGMYEIHINDPKIAIQKMLDSNPVLASLELVGTQAGEQLLANLSLTQKDNAYTQLVTGTRYFDFRPAYGGNVFSMNQTYHLHNFIPGVVFNDFLTDIDKYLKENSNEFAIVRIAKSGIDTDNFTPLNQEQVEACLQASVSPSVGYQVTNSLDSFHELTLSQVAKGKRLIVLFGASNVNDSYNDEDYSASLNDPSAVITALNSTVQKNAQYQYTVLQLQNTGSAALKHYKSQIALHVTAWLNDLVFSGTGNLLQATKPTFDHATYTWLTQPDTVEAIAKQNGPVVVQNDFVDIALYQHALALSQQRYTQRVKEESNAMAEA</sequence>